<evidence type="ECO:0000313" key="2">
    <source>
        <dbReference type="EMBL" id="KDP38821.1"/>
    </source>
</evidence>
<feature type="region of interest" description="Disordered" evidence="1">
    <location>
        <begin position="32"/>
        <end position="87"/>
    </location>
</feature>
<keyword evidence="3" id="KW-1185">Reference proteome</keyword>
<dbReference type="EMBL" id="KK914355">
    <property type="protein sequence ID" value="KDP38821.1"/>
    <property type="molecule type" value="Genomic_DNA"/>
</dbReference>
<protein>
    <submittedName>
        <fullName evidence="2">Uncharacterized protein</fullName>
    </submittedName>
</protein>
<evidence type="ECO:0000256" key="1">
    <source>
        <dbReference type="SAM" id="MobiDB-lite"/>
    </source>
</evidence>
<organism evidence="2 3">
    <name type="scientific">Jatropha curcas</name>
    <name type="common">Barbados nut</name>
    <dbReference type="NCBI Taxonomy" id="180498"/>
    <lineage>
        <taxon>Eukaryota</taxon>
        <taxon>Viridiplantae</taxon>
        <taxon>Streptophyta</taxon>
        <taxon>Embryophyta</taxon>
        <taxon>Tracheophyta</taxon>
        <taxon>Spermatophyta</taxon>
        <taxon>Magnoliopsida</taxon>
        <taxon>eudicotyledons</taxon>
        <taxon>Gunneridae</taxon>
        <taxon>Pentapetalae</taxon>
        <taxon>rosids</taxon>
        <taxon>fabids</taxon>
        <taxon>Malpighiales</taxon>
        <taxon>Euphorbiaceae</taxon>
        <taxon>Crotonoideae</taxon>
        <taxon>Jatropheae</taxon>
        <taxon>Jatropha</taxon>
    </lineage>
</organism>
<reference evidence="2 3" key="1">
    <citation type="journal article" date="2014" name="PLoS ONE">
        <title>Global Analysis of Gene Expression Profiles in Physic Nut (Jatropha curcas L.) Seedlings Exposed to Salt Stress.</title>
        <authorList>
            <person name="Zhang L."/>
            <person name="Zhang C."/>
            <person name="Wu P."/>
            <person name="Chen Y."/>
            <person name="Li M."/>
            <person name="Jiang H."/>
            <person name="Wu G."/>
        </authorList>
    </citation>
    <scope>NUCLEOTIDE SEQUENCE [LARGE SCALE GENOMIC DNA]</scope>
    <source>
        <strain evidence="3">cv. GZQX0401</strain>
        <tissue evidence="2">Young leaves</tissue>
    </source>
</reference>
<feature type="compositionally biased region" description="Basic and acidic residues" evidence="1">
    <location>
        <begin position="58"/>
        <end position="67"/>
    </location>
</feature>
<name>A0A067KRI6_JATCU</name>
<feature type="compositionally biased region" description="Acidic residues" evidence="1">
    <location>
        <begin position="34"/>
        <end position="43"/>
    </location>
</feature>
<dbReference type="AlphaFoldDB" id="A0A067KRI6"/>
<gene>
    <name evidence="2" type="ORF">JCGZ_04978</name>
</gene>
<dbReference type="Proteomes" id="UP000027138">
    <property type="component" value="Unassembled WGS sequence"/>
</dbReference>
<evidence type="ECO:0000313" key="3">
    <source>
        <dbReference type="Proteomes" id="UP000027138"/>
    </source>
</evidence>
<sequence>MEVSAVPALIHTVKTDRDCTYCEQLLGLLCQPEQEGESEEETEASSSTTGNRRRRKIRQEEARRDLPIEGCRGTPAPSAYARDERERRREAGIRCDVDAMARRHSAGLRLSEKEEEEEEEVIRVVFEKSI</sequence>
<accession>A0A067KRI6</accession>
<proteinExistence type="predicted"/>